<evidence type="ECO:0000256" key="3">
    <source>
        <dbReference type="ARBA" id="ARBA00012865"/>
    </source>
</evidence>
<dbReference type="AlphaFoldDB" id="A0A1H2ZJ29"/>
<dbReference type="STRING" id="670155.SAMN04488001_2602"/>
<evidence type="ECO:0000256" key="4">
    <source>
        <dbReference type="SAM" id="SignalP"/>
    </source>
</evidence>
<dbReference type="EC" id="3.5.2.6" evidence="3"/>
<dbReference type="Pfam" id="PF13354">
    <property type="entry name" value="Beta-lactamase2"/>
    <property type="match status" value="1"/>
</dbReference>
<dbReference type="PANTHER" id="PTHR35333:SF3">
    <property type="entry name" value="BETA-LACTAMASE-TYPE TRANSPEPTIDASE FOLD CONTAINING PROTEIN"/>
    <property type="match status" value="1"/>
</dbReference>
<sequence length="278" mass="30005">MTRITRRHAVTGLAAFCALIGPTQASDRNTRAWQPRTYDDGLIPDFSFELIEMDLQGSLNVYALDTETGRAAVWGPQERVPIGALMPLILVAEVLRGVDAGTKQFEKGRPLYDLCEAALLRGDRSAARSLLDHVGGIVALSAQLALAGDKTTRIAGLDSEPWDMQHSTTAHQAANTLWMYLSGPALSPQSKALLRGWLTAPMYGVPAGWEAAALTGAEGDNTLSVATIFPPDRSPLLLAAFITGANRDSDFQFARHAELVRIATTNLMSPPYDPYADE</sequence>
<dbReference type="SUPFAM" id="SSF56601">
    <property type="entry name" value="beta-lactamase/transpeptidase-like"/>
    <property type="match status" value="1"/>
</dbReference>
<name>A0A1H2ZJ29_9RHOB</name>
<dbReference type="OrthoDB" id="9784149at2"/>
<feature type="signal peptide" evidence="4">
    <location>
        <begin position="1"/>
        <end position="25"/>
    </location>
</feature>
<keyword evidence="4" id="KW-0732">Signal</keyword>
<proteinExistence type="inferred from homology"/>
<comment type="similarity">
    <text evidence="2">Belongs to the class-A beta-lactamase family.</text>
</comment>
<evidence type="ECO:0000313" key="7">
    <source>
        <dbReference type="Proteomes" id="UP000199441"/>
    </source>
</evidence>
<feature type="chain" id="PRO_5011490428" description="beta-lactamase" evidence="4">
    <location>
        <begin position="26"/>
        <end position="278"/>
    </location>
</feature>
<reference evidence="7" key="1">
    <citation type="submission" date="2016-10" db="EMBL/GenBank/DDBJ databases">
        <authorList>
            <person name="Varghese N."/>
            <person name="Submissions S."/>
        </authorList>
    </citation>
    <scope>NUCLEOTIDE SEQUENCE [LARGE SCALE GENOMIC DNA]</scope>
    <source>
        <strain evidence="7">DSM 26922</strain>
    </source>
</reference>
<dbReference type="Gene3D" id="3.40.710.10">
    <property type="entry name" value="DD-peptidase/beta-lactamase superfamily"/>
    <property type="match status" value="1"/>
</dbReference>
<dbReference type="InterPro" id="IPR000871">
    <property type="entry name" value="Beta-lactam_class-A"/>
</dbReference>
<dbReference type="EMBL" id="FNOI01000004">
    <property type="protein sequence ID" value="SDX17391.1"/>
    <property type="molecule type" value="Genomic_DNA"/>
</dbReference>
<evidence type="ECO:0000256" key="1">
    <source>
        <dbReference type="ARBA" id="ARBA00001526"/>
    </source>
</evidence>
<accession>A0A1H2ZJ29</accession>
<dbReference type="PANTHER" id="PTHR35333">
    <property type="entry name" value="BETA-LACTAMASE"/>
    <property type="match status" value="1"/>
</dbReference>
<feature type="domain" description="Beta-lactamase class A catalytic" evidence="5">
    <location>
        <begin position="110"/>
        <end position="241"/>
    </location>
</feature>
<dbReference type="GO" id="GO:0030655">
    <property type="term" value="P:beta-lactam antibiotic catabolic process"/>
    <property type="evidence" value="ECO:0007669"/>
    <property type="project" value="InterPro"/>
</dbReference>
<dbReference type="RefSeq" id="WP_089947365.1">
    <property type="nucleotide sequence ID" value="NZ_FNOI01000004.1"/>
</dbReference>
<evidence type="ECO:0000259" key="5">
    <source>
        <dbReference type="Pfam" id="PF13354"/>
    </source>
</evidence>
<organism evidence="6 7">
    <name type="scientific">Litoreibacter albidus</name>
    <dbReference type="NCBI Taxonomy" id="670155"/>
    <lineage>
        <taxon>Bacteria</taxon>
        <taxon>Pseudomonadati</taxon>
        <taxon>Pseudomonadota</taxon>
        <taxon>Alphaproteobacteria</taxon>
        <taxon>Rhodobacterales</taxon>
        <taxon>Roseobacteraceae</taxon>
        <taxon>Litoreibacter</taxon>
    </lineage>
</organism>
<keyword evidence="7" id="KW-1185">Reference proteome</keyword>
<dbReference type="Proteomes" id="UP000199441">
    <property type="component" value="Unassembled WGS sequence"/>
</dbReference>
<dbReference type="GO" id="GO:0008800">
    <property type="term" value="F:beta-lactamase activity"/>
    <property type="evidence" value="ECO:0007669"/>
    <property type="project" value="UniProtKB-EC"/>
</dbReference>
<comment type="catalytic activity">
    <reaction evidence="1">
        <text>a beta-lactam + H2O = a substituted beta-amino acid</text>
        <dbReference type="Rhea" id="RHEA:20401"/>
        <dbReference type="ChEBI" id="CHEBI:15377"/>
        <dbReference type="ChEBI" id="CHEBI:35627"/>
        <dbReference type="ChEBI" id="CHEBI:140347"/>
        <dbReference type="EC" id="3.5.2.6"/>
    </reaction>
</comment>
<protein>
    <recommendedName>
        <fullName evidence="3">beta-lactamase</fullName>
        <ecNumber evidence="3">3.5.2.6</ecNumber>
    </recommendedName>
</protein>
<gene>
    <name evidence="6" type="ORF">SAMN04488001_2602</name>
</gene>
<dbReference type="GO" id="GO:0046677">
    <property type="term" value="P:response to antibiotic"/>
    <property type="evidence" value="ECO:0007669"/>
    <property type="project" value="InterPro"/>
</dbReference>
<dbReference type="InterPro" id="IPR045155">
    <property type="entry name" value="Beta-lactam_cat"/>
</dbReference>
<evidence type="ECO:0000313" key="6">
    <source>
        <dbReference type="EMBL" id="SDX17391.1"/>
    </source>
</evidence>
<evidence type="ECO:0000256" key="2">
    <source>
        <dbReference type="ARBA" id="ARBA00009009"/>
    </source>
</evidence>
<dbReference type="InterPro" id="IPR012338">
    <property type="entry name" value="Beta-lactam/transpept-like"/>
</dbReference>